<accession>A0A6A6NLW0</accession>
<dbReference type="PANTHER" id="PTHR43194:SF2">
    <property type="entry name" value="PEROXISOMAL MEMBRANE PROTEIN LPX1"/>
    <property type="match status" value="1"/>
</dbReference>
<dbReference type="InterPro" id="IPR029058">
    <property type="entry name" value="AB_hydrolase_fold"/>
</dbReference>
<feature type="domain" description="AB hydrolase-1" evidence="1">
    <location>
        <begin position="28"/>
        <end position="133"/>
    </location>
</feature>
<dbReference type="PANTHER" id="PTHR43194">
    <property type="entry name" value="HYDROLASE ALPHA/BETA FOLD FAMILY"/>
    <property type="match status" value="1"/>
</dbReference>
<dbReference type="EMBL" id="MU001705">
    <property type="protein sequence ID" value="KAF2452658.1"/>
    <property type="molecule type" value="Genomic_DNA"/>
</dbReference>
<name>A0A6A6NLW0_9PEZI</name>
<proteinExistence type="predicted"/>
<dbReference type="Pfam" id="PF00561">
    <property type="entry name" value="Abhydrolase_1"/>
    <property type="match status" value="1"/>
</dbReference>
<organism evidence="2 3">
    <name type="scientific">Lineolata rhizophorae</name>
    <dbReference type="NCBI Taxonomy" id="578093"/>
    <lineage>
        <taxon>Eukaryota</taxon>
        <taxon>Fungi</taxon>
        <taxon>Dikarya</taxon>
        <taxon>Ascomycota</taxon>
        <taxon>Pezizomycotina</taxon>
        <taxon>Dothideomycetes</taxon>
        <taxon>Dothideomycetes incertae sedis</taxon>
        <taxon>Lineolatales</taxon>
        <taxon>Lineolataceae</taxon>
        <taxon>Lineolata</taxon>
    </lineage>
</organism>
<evidence type="ECO:0000259" key="1">
    <source>
        <dbReference type="Pfam" id="PF00561"/>
    </source>
</evidence>
<dbReference type="Proteomes" id="UP000799766">
    <property type="component" value="Unassembled WGS sequence"/>
</dbReference>
<evidence type="ECO:0000313" key="3">
    <source>
        <dbReference type="Proteomes" id="UP000799766"/>
    </source>
</evidence>
<gene>
    <name evidence="2" type="ORF">BDY21DRAFT_358351</name>
</gene>
<keyword evidence="2" id="KW-0378">Hydrolase</keyword>
<reference evidence="2" key="1">
    <citation type="journal article" date="2020" name="Stud. Mycol.">
        <title>101 Dothideomycetes genomes: a test case for predicting lifestyles and emergence of pathogens.</title>
        <authorList>
            <person name="Haridas S."/>
            <person name="Albert R."/>
            <person name="Binder M."/>
            <person name="Bloem J."/>
            <person name="Labutti K."/>
            <person name="Salamov A."/>
            <person name="Andreopoulos B."/>
            <person name="Baker S."/>
            <person name="Barry K."/>
            <person name="Bills G."/>
            <person name="Bluhm B."/>
            <person name="Cannon C."/>
            <person name="Castanera R."/>
            <person name="Culley D."/>
            <person name="Daum C."/>
            <person name="Ezra D."/>
            <person name="Gonzalez J."/>
            <person name="Henrissat B."/>
            <person name="Kuo A."/>
            <person name="Liang C."/>
            <person name="Lipzen A."/>
            <person name="Lutzoni F."/>
            <person name="Magnuson J."/>
            <person name="Mondo S."/>
            <person name="Nolan M."/>
            <person name="Ohm R."/>
            <person name="Pangilinan J."/>
            <person name="Park H.-J."/>
            <person name="Ramirez L."/>
            <person name="Alfaro M."/>
            <person name="Sun H."/>
            <person name="Tritt A."/>
            <person name="Yoshinaga Y."/>
            <person name="Zwiers L.-H."/>
            <person name="Turgeon B."/>
            <person name="Goodwin S."/>
            <person name="Spatafora J."/>
            <person name="Crous P."/>
            <person name="Grigoriev I."/>
        </authorList>
    </citation>
    <scope>NUCLEOTIDE SEQUENCE</scope>
    <source>
        <strain evidence="2">ATCC 16933</strain>
    </source>
</reference>
<dbReference type="InterPro" id="IPR000073">
    <property type="entry name" value="AB_hydrolase_1"/>
</dbReference>
<dbReference type="PRINTS" id="PR00111">
    <property type="entry name" value="ABHYDROLASE"/>
</dbReference>
<dbReference type="SUPFAM" id="SSF53474">
    <property type="entry name" value="alpha/beta-Hydrolases"/>
    <property type="match status" value="1"/>
</dbReference>
<dbReference type="InterPro" id="IPR050228">
    <property type="entry name" value="Carboxylesterase_BioH"/>
</dbReference>
<sequence length="291" mass="31742">MPSANQFSLPDGRLMSYELSPKSDEYSPTVLLSNSLCASFTTWDHVVPVLHNRGFRVLRYDQPGHGSSSPPANPESTTFESIADDVYSLLSNLGITSLYAWIGVSMGAATGIVFVTRNPGVVKNLVICDTISCAPVVAGVENLFAPRVEIARREGNLDSIVEQTLARWFAEPWMEVNSAETERMRAAMRKTSVEGFAACCNALTLTSFDLRALTPKVGSSVDRAMLVVGERDANLPQSMAELRDQIRQGFVSAGKEGVNVELKIIKGAGHVPYVDGFDQFCEIVTEFLQEI</sequence>
<dbReference type="Gene3D" id="3.40.50.1820">
    <property type="entry name" value="alpha/beta hydrolase"/>
    <property type="match status" value="1"/>
</dbReference>
<dbReference type="AlphaFoldDB" id="A0A6A6NLW0"/>
<evidence type="ECO:0000313" key="2">
    <source>
        <dbReference type="EMBL" id="KAF2452658.1"/>
    </source>
</evidence>
<protein>
    <submittedName>
        <fullName evidence="2">Alpha/Beta hydrolase protein</fullName>
    </submittedName>
</protein>
<dbReference type="GO" id="GO:0016787">
    <property type="term" value="F:hydrolase activity"/>
    <property type="evidence" value="ECO:0007669"/>
    <property type="project" value="UniProtKB-KW"/>
</dbReference>
<dbReference type="OrthoDB" id="3742617at2759"/>
<keyword evidence="3" id="KW-1185">Reference proteome</keyword>